<evidence type="ECO:0000256" key="4">
    <source>
        <dbReference type="ARBA" id="ARBA00022605"/>
    </source>
</evidence>
<dbReference type="NCBIfam" id="NF000768">
    <property type="entry name" value="PRK00051.1"/>
    <property type="match status" value="1"/>
</dbReference>
<comment type="catalytic activity">
    <reaction evidence="1">
        <text>1-(5-phospho-beta-D-ribosyl)-5'-AMP + H2O = 1-(5-phospho-beta-D-ribosyl)-5-[(5-phospho-beta-D-ribosylamino)methylideneamino]imidazole-4-carboxamide</text>
        <dbReference type="Rhea" id="RHEA:20049"/>
        <dbReference type="ChEBI" id="CHEBI:15377"/>
        <dbReference type="ChEBI" id="CHEBI:58435"/>
        <dbReference type="ChEBI" id="CHEBI:59457"/>
        <dbReference type="EC" id="3.5.4.19"/>
    </reaction>
</comment>
<evidence type="ECO:0000256" key="2">
    <source>
        <dbReference type="ARBA" id="ARBA00005169"/>
    </source>
</evidence>
<organism evidence="8">
    <name type="scientific">hydrothermal vent metagenome</name>
    <dbReference type="NCBI Taxonomy" id="652676"/>
    <lineage>
        <taxon>unclassified sequences</taxon>
        <taxon>metagenomes</taxon>
        <taxon>ecological metagenomes</taxon>
    </lineage>
</organism>
<name>A0A3B0TB51_9ZZZZ</name>
<dbReference type="GO" id="GO:0000105">
    <property type="term" value="P:L-histidine biosynthetic process"/>
    <property type="evidence" value="ECO:0007669"/>
    <property type="project" value="UniProtKB-UniPathway"/>
</dbReference>
<reference evidence="8" key="1">
    <citation type="submission" date="2018-06" db="EMBL/GenBank/DDBJ databases">
        <authorList>
            <person name="Zhirakovskaya E."/>
        </authorList>
    </citation>
    <scope>NUCLEOTIDE SEQUENCE</scope>
</reference>
<evidence type="ECO:0000256" key="6">
    <source>
        <dbReference type="ARBA" id="ARBA00023102"/>
    </source>
</evidence>
<dbReference type="Gene3D" id="3.10.20.810">
    <property type="entry name" value="Phosphoribosyl-AMP cyclohydrolase"/>
    <property type="match status" value="1"/>
</dbReference>
<keyword evidence="4" id="KW-0028">Amino-acid biosynthesis</keyword>
<evidence type="ECO:0000256" key="1">
    <source>
        <dbReference type="ARBA" id="ARBA00000024"/>
    </source>
</evidence>
<dbReference type="FunFam" id="3.10.20.810:FF:000001">
    <property type="entry name" value="Histidine biosynthesis bifunctional protein HisIE"/>
    <property type="match status" value="1"/>
</dbReference>
<dbReference type="PANTHER" id="PTHR42945">
    <property type="entry name" value="HISTIDINE BIOSYNTHESIS BIFUNCTIONAL PROTEIN"/>
    <property type="match status" value="1"/>
</dbReference>
<feature type="non-terminal residue" evidence="8">
    <location>
        <position position="100"/>
    </location>
</feature>
<evidence type="ECO:0000256" key="5">
    <source>
        <dbReference type="ARBA" id="ARBA00022801"/>
    </source>
</evidence>
<dbReference type="Pfam" id="PF01502">
    <property type="entry name" value="PRA-CH"/>
    <property type="match status" value="1"/>
</dbReference>
<gene>
    <name evidence="8" type="ORF">MNBD_ACTINO02-1466</name>
</gene>
<dbReference type="GO" id="GO:0004636">
    <property type="term" value="F:phosphoribosyl-ATP diphosphatase activity"/>
    <property type="evidence" value="ECO:0007669"/>
    <property type="project" value="UniProtKB-ARBA"/>
</dbReference>
<sequence length="100" mass="10998">MNLETLRFDDRGLIPCVVQDDLTGAILMVAWMNAEAIELTETTGDVHFWSRSRNELWRKGATSGNTLRLVSITEDCDADTLLVRATPAGPICHTGATTCF</sequence>
<evidence type="ECO:0000259" key="7">
    <source>
        <dbReference type="Pfam" id="PF01502"/>
    </source>
</evidence>
<dbReference type="PANTHER" id="PTHR42945:SF1">
    <property type="entry name" value="HISTIDINE BIOSYNTHESIS BIFUNCTIONAL PROTEIN HIS7"/>
    <property type="match status" value="1"/>
</dbReference>
<feature type="domain" description="Phosphoribosyl-AMP cyclohydrolase" evidence="7">
    <location>
        <begin position="28"/>
        <end position="100"/>
    </location>
</feature>
<dbReference type="EC" id="3.5.4.19" evidence="3"/>
<evidence type="ECO:0000313" key="8">
    <source>
        <dbReference type="EMBL" id="VAW06064.1"/>
    </source>
</evidence>
<dbReference type="InterPro" id="IPR002496">
    <property type="entry name" value="PRib_AMP_CycHydrolase_dom"/>
</dbReference>
<dbReference type="SUPFAM" id="SSF141734">
    <property type="entry name" value="HisI-like"/>
    <property type="match status" value="1"/>
</dbReference>
<proteinExistence type="predicted"/>
<dbReference type="EMBL" id="UOEK01000336">
    <property type="protein sequence ID" value="VAW06064.1"/>
    <property type="molecule type" value="Genomic_DNA"/>
</dbReference>
<dbReference type="InterPro" id="IPR038019">
    <property type="entry name" value="PRib_AMP_CycHydrolase_sf"/>
</dbReference>
<dbReference type="GO" id="GO:0004635">
    <property type="term" value="F:phosphoribosyl-AMP cyclohydrolase activity"/>
    <property type="evidence" value="ECO:0007669"/>
    <property type="project" value="UniProtKB-EC"/>
</dbReference>
<evidence type="ECO:0000256" key="3">
    <source>
        <dbReference type="ARBA" id="ARBA00012721"/>
    </source>
</evidence>
<protein>
    <recommendedName>
        <fullName evidence="3">phosphoribosyl-AMP cyclohydrolase</fullName>
        <ecNumber evidence="3">3.5.4.19</ecNumber>
    </recommendedName>
</protein>
<keyword evidence="5 8" id="KW-0378">Hydrolase</keyword>
<accession>A0A3B0TB51</accession>
<dbReference type="UniPathway" id="UPA00031">
    <property type="reaction ID" value="UER00008"/>
</dbReference>
<dbReference type="AlphaFoldDB" id="A0A3B0TB51"/>
<keyword evidence="6" id="KW-0368">Histidine biosynthesis</keyword>
<comment type="pathway">
    <text evidence="2">Amino-acid biosynthesis; L-histidine biosynthesis; L-histidine from 5-phospho-alpha-D-ribose 1-diphosphate: step 3/9.</text>
</comment>